<gene>
    <name evidence="3" type="primary">glk</name>
    <name evidence="5" type="ORF">GTW51_06185</name>
</gene>
<dbReference type="GO" id="GO:0005536">
    <property type="term" value="F:D-glucose binding"/>
    <property type="evidence" value="ECO:0007669"/>
    <property type="project" value="InterPro"/>
</dbReference>
<organism evidence="5 6">
    <name type="scientific">Aurantimonas aggregata</name>
    <dbReference type="NCBI Taxonomy" id="2047720"/>
    <lineage>
        <taxon>Bacteria</taxon>
        <taxon>Pseudomonadati</taxon>
        <taxon>Pseudomonadota</taxon>
        <taxon>Alphaproteobacteria</taxon>
        <taxon>Hyphomicrobiales</taxon>
        <taxon>Aurantimonadaceae</taxon>
        <taxon>Aurantimonas</taxon>
    </lineage>
</organism>
<keyword evidence="3" id="KW-0324">Glycolysis</keyword>
<keyword evidence="3" id="KW-0547">Nucleotide-binding</keyword>
<comment type="subcellular location">
    <subcellularLocation>
        <location evidence="3">Cytoplasm</location>
    </subcellularLocation>
</comment>
<dbReference type="GO" id="GO:0005524">
    <property type="term" value="F:ATP binding"/>
    <property type="evidence" value="ECO:0007669"/>
    <property type="project" value="UniProtKB-UniRule"/>
</dbReference>
<keyword evidence="3" id="KW-0067">ATP-binding</keyword>
<dbReference type="SUPFAM" id="SSF53067">
    <property type="entry name" value="Actin-like ATPase domain"/>
    <property type="match status" value="1"/>
</dbReference>
<name>A0A6L9MEV8_9HYPH</name>
<dbReference type="InterPro" id="IPR050201">
    <property type="entry name" value="Bacterial_glucokinase"/>
</dbReference>
<sequence length="357" mass="37668">MGRAYQPRQAGTMAERRGGNDALKFPILIGDIGGTNARFAILLDAFAEPKMFPVVQTADFETIDEAIQASVLDKTSVQPQTAVLAVAGPVDGDEIDLTNCPWVVRPRQMLTGLGLGEVIVLNDFEAQALAISSLPPASRSQIGGGVVHEGASRAVLGPGTGLGVAGLVRARNMWIPVAGEGGHIDLGPRTARDLAIWPHLKTIEGRVSAEQVLCGRGLVNLYQAIATVNGSEPAHTTPAEITDAAVHRRDEASIEAVDLFAMYLGRVAGDIALIFMARGGVFIAGGIVQRIIPILKADQIRAAFEDKAPHSALLRDIPLYVVTEPLAALAGLAAFARTPRFFGLETTGRRWIAVPGG</sequence>
<dbReference type="PANTHER" id="PTHR47690:SF1">
    <property type="entry name" value="GLUCOKINASE"/>
    <property type="match status" value="1"/>
</dbReference>
<dbReference type="PANTHER" id="PTHR47690">
    <property type="entry name" value="GLUCOKINASE"/>
    <property type="match status" value="1"/>
</dbReference>
<dbReference type="GO" id="GO:0005829">
    <property type="term" value="C:cytosol"/>
    <property type="evidence" value="ECO:0007669"/>
    <property type="project" value="TreeGrafter"/>
</dbReference>
<evidence type="ECO:0000313" key="5">
    <source>
        <dbReference type="EMBL" id="NDV86287.1"/>
    </source>
</evidence>
<comment type="catalytic activity">
    <reaction evidence="3">
        <text>D-glucose + ATP = D-glucose 6-phosphate + ADP + H(+)</text>
        <dbReference type="Rhea" id="RHEA:17825"/>
        <dbReference type="ChEBI" id="CHEBI:4167"/>
        <dbReference type="ChEBI" id="CHEBI:15378"/>
        <dbReference type="ChEBI" id="CHEBI:30616"/>
        <dbReference type="ChEBI" id="CHEBI:61548"/>
        <dbReference type="ChEBI" id="CHEBI:456216"/>
        <dbReference type="EC" id="2.7.1.2"/>
    </reaction>
</comment>
<dbReference type="Gene3D" id="3.40.367.20">
    <property type="match status" value="1"/>
</dbReference>
<comment type="similarity">
    <text evidence="3 4">Belongs to the bacterial glucokinase family.</text>
</comment>
<dbReference type="Pfam" id="PF02685">
    <property type="entry name" value="Glucokinase"/>
    <property type="match status" value="1"/>
</dbReference>
<evidence type="ECO:0000256" key="1">
    <source>
        <dbReference type="ARBA" id="ARBA00022679"/>
    </source>
</evidence>
<keyword evidence="1 3" id="KW-0808">Transferase</keyword>
<dbReference type="CDD" id="cd24008">
    <property type="entry name" value="ASKHA_NBD_GLK"/>
    <property type="match status" value="1"/>
</dbReference>
<keyword evidence="2 3" id="KW-0418">Kinase</keyword>
<keyword evidence="6" id="KW-1185">Reference proteome</keyword>
<accession>A0A6L9MEV8</accession>
<evidence type="ECO:0000256" key="4">
    <source>
        <dbReference type="RuleBase" id="RU004046"/>
    </source>
</evidence>
<comment type="caution">
    <text evidence="5">The sequence shown here is derived from an EMBL/GenBank/DDBJ whole genome shotgun (WGS) entry which is preliminary data.</text>
</comment>
<evidence type="ECO:0000256" key="3">
    <source>
        <dbReference type="HAMAP-Rule" id="MF_00524"/>
    </source>
</evidence>
<dbReference type="EMBL" id="JAAAMJ010000003">
    <property type="protein sequence ID" value="NDV86287.1"/>
    <property type="molecule type" value="Genomic_DNA"/>
</dbReference>
<dbReference type="Proteomes" id="UP000476332">
    <property type="component" value="Unassembled WGS sequence"/>
</dbReference>
<protein>
    <recommendedName>
        <fullName evidence="3">Glucokinase</fullName>
        <ecNumber evidence="3">2.7.1.2</ecNumber>
    </recommendedName>
    <alternativeName>
        <fullName evidence="3">Glucose kinase</fullName>
    </alternativeName>
</protein>
<proteinExistence type="inferred from homology"/>
<dbReference type="HAMAP" id="MF_00524">
    <property type="entry name" value="Glucokinase"/>
    <property type="match status" value="1"/>
</dbReference>
<dbReference type="InterPro" id="IPR043129">
    <property type="entry name" value="ATPase_NBD"/>
</dbReference>
<dbReference type="NCBIfam" id="NF001417">
    <property type="entry name" value="PRK00292.1-4"/>
    <property type="match status" value="1"/>
</dbReference>
<dbReference type="Gene3D" id="3.30.420.40">
    <property type="match status" value="1"/>
</dbReference>
<dbReference type="NCBIfam" id="TIGR00749">
    <property type="entry name" value="glk"/>
    <property type="match status" value="1"/>
</dbReference>
<feature type="binding site" evidence="3">
    <location>
        <begin position="30"/>
        <end position="35"/>
    </location>
    <ligand>
        <name>ATP</name>
        <dbReference type="ChEBI" id="CHEBI:30616"/>
    </ligand>
</feature>
<reference evidence="5 6" key="1">
    <citation type="submission" date="2020-01" db="EMBL/GenBank/DDBJ databases">
        <title>Genomes of bacteria type strains.</title>
        <authorList>
            <person name="Chen J."/>
            <person name="Zhu S."/>
            <person name="Chen J."/>
        </authorList>
    </citation>
    <scope>NUCLEOTIDE SEQUENCE [LARGE SCALE GENOMIC DNA]</scope>
    <source>
        <strain evidence="5 6">KCTC 52919</strain>
    </source>
</reference>
<evidence type="ECO:0000313" key="6">
    <source>
        <dbReference type="Proteomes" id="UP000476332"/>
    </source>
</evidence>
<evidence type="ECO:0000256" key="2">
    <source>
        <dbReference type="ARBA" id="ARBA00022777"/>
    </source>
</evidence>
<keyword evidence="3" id="KW-0963">Cytoplasm</keyword>
<dbReference type="EC" id="2.7.1.2" evidence="3"/>
<dbReference type="AlphaFoldDB" id="A0A6L9MEV8"/>
<dbReference type="GO" id="GO:0004340">
    <property type="term" value="F:glucokinase activity"/>
    <property type="evidence" value="ECO:0007669"/>
    <property type="project" value="UniProtKB-UniRule"/>
</dbReference>
<dbReference type="GO" id="GO:0006096">
    <property type="term" value="P:glycolytic process"/>
    <property type="evidence" value="ECO:0007669"/>
    <property type="project" value="UniProtKB-UniRule"/>
</dbReference>
<dbReference type="InterPro" id="IPR003836">
    <property type="entry name" value="Glucokinase"/>
</dbReference>